<evidence type="ECO:0000313" key="5">
    <source>
        <dbReference type="Proteomes" id="UP001222800"/>
    </source>
</evidence>
<comment type="cofactor">
    <cofactor evidence="1">
        <name>pyridoxal 5'-phosphate</name>
        <dbReference type="ChEBI" id="CHEBI:597326"/>
    </cofactor>
</comment>
<protein>
    <submittedName>
        <fullName evidence="4">Diaminopropionate ammonia-lyase</fullName>
        <ecNumber evidence="4">4.3.1.15</ecNumber>
    </submittedName>
</protein>
<accession>A0ABY8EHP8</accession>
<dbReference type="CDD" id="cd00640">
    <property type="entry name" value="Trp-synth-beta_II"/>
    <property type="match status" value="1"/>
</dbReference>
<dbReference type="InterPro" id="IPR001926">
    <property type="entry name" value="TrpB-like_PALP"/>
</dbReference>
<evidence type="ECO:0000256" key="2">
    <source>
        <dbReference type="ARBA" id="ARBA00022898"/>
    </source>
</evidence>
<dbReference type="NCBIfam" id="TIGR03528">
    <property type="entry name" value="2_3_DAP_am_ly"/>
    <property type="match status" value="1"/>
</dbReference>
<dbReference type="Gene3D" id="3.40.50.1100">
    <property type="match status" value="3"/>
</dbReference>
<keyword evidence="2" id="KW-0663">Pyridoxal phosphate</keyword>
<keyword evidence="5" id="KW-1185">Reference proteome</keyword>
<dbReference type="InterPro" id="IPR019871">
    <property type="entry name" value="DiNH2propionate_NH3-lyase_sub"/>
</dbReference>
<dbReference type="Proteomes" id="UP001222800">
    <property type="component" value="Chromosome"/>
</dbReference>
<dbReference type="EC" id="4.3.1.15" evidence="4"/>
<dbReference type="NCBIfam" id="NF006058">
    <property type="entry name" value="PRK08206.1"/>
    <property type="match status" value="1"/>
</dbReference>
<dbReference type="SUPFAM" id="SSF53686">
    <property type="entry name" value="Tryptophan synthase beta subunit-like PLP-dependent enzymes"/>
    <property type="match status" value="1"/>
</dbReference>
<dbReference type="GO" id="GO:0008838">
    <property type="term" value="F:diaminopropionate ammonia-lyase activity"/>
    <property type="evidence" value="ECO:0007669"/>
    <property type="project" value="UniProtKB-EC"/>
</dbReference>
<evidence type="ECO:0000259" key="3">
    <source>
        <dbReference type="Pfam" id="PF00291"/>
    </source>
</evidence>
<name>A0ABY8EHP8_9FIRM</name>
<organism evidence="4 5">
    <name type="scientific">Tepidibacter hydrothermalis</name>
    <dbReference type="NCBI Taxonomy" id="3036126"/>
    <lineage>
        <taxon>Bacteria</taxon>
        <taxon>Bacillati</taxon>
        <taxon>Bacillota</taxon>
        <taxon>Clostridia</taxon>
        <taxon>Peptostreptococcales</taxon>
        <taxon>Peptostreptococcaceae</taxon>
        <taxon>Tepidibacter</taxon>
    </lineage>
</organism>
<reference evidence="4 5" key="1">
    <citation type="submission" date="2023-03" db="EMBL/GenBank/DDBJ databases">
        <title>Complete genome sequence of Tepidibacter sp. SWIR-1, isolated from a deep-sea hydrothermal vent.</title>
        <authorList>
            <person name="Li X."/>
        </authorList>
    </citation>
    <scope>NUCLEOTIDE SEQUENCE [LARGE SCALE GENOMIC DNA]</scope>
    <source>
        <strain evidence="4 5">SWIR-1</strain>
    </source>
</reference>
<sequence>MDQKIKYAKNGMLDQKRSLDFLCDEEIRKAKNFHESFPQYTKTPLVKLDNLAKNLNVGGIYIKDESYRFGLNAFKVLGGSFAMGKYLAGKLNKDISELSFEKLRDEETRKELGEITYVTATDGNHGRGVAWTANQLKQKSVVYMPKGSSLTRLENIRKEGAEASITDMNYDDAVRLASENAEKNGWLVVQDTAWEGYEEIPTWIMQGYGTMALEASEQLKECGVERPTHVFVQAGVGSLAGAVQGYFASVYKEDCPITVVVESDLADCLYKSALAGDGKPRFVGGDMQTIMAGLACGEPNTIGWEVLRSYTSMFVSCPDWVAANGMRVLGNPLRGDEKVVSGESGAVSAGLIHAIMTRDDMKDLKEQLKLDEKSRVLLFSTEGDTDPDKYRRIVWGGEHQSV</sequence>
<proteinExistence type="predicted"/>
<dbReference type="PANTHER" id="PTHR42937:SF1">
    <property type="entry name" value="DIAMINOPROPIONATE AMMONIA-LYASE"/>
    <property type="match status" value="1"/>
</dbReference>
<dbReference type="EMBL" id="CP120733">
    <property type="protein sequence ID" value="WFD12286.1"/>
    <property type="molecule type" value="Genomic_DNA"/>
</dbReference>
<dbReference type="Pfam" id="PF00291">
    <property type="entry name" value="PALP"/>
    <property type="match status" value="1"/>
</dbReference>
<dbReference type="PANTHER" id="PTHR42937">
    <property type="match status" value="1"/>
</dbReference>
<dbReference type="NCBIfam" id="TIGR01747">
    <property type="entry name" value="diampropi_NH3ly"/>
    <property type="match status" value="1"/>
</dbReference>
<gene>
    <name evidence="4" type="primary">dpaL</name>
    <name evidence="4" type="ORF">P4S50_09415</name>
</gene>
<evidence type="ECO:0000313" key="4">
    <source>
        <dbReference type="EMBL" id="WFD12286.1"/>
    </source>
</evidence>
<dbReference type="InterPro" id="IPR036052">
    <property type="entry name" value="TrpB-like_PALP_sf"/>
</dbReference>
<dbReference type="RefSeq" id="WP_277734615.1">
    <property type="nucleotide sequence ID" value="NZ_CP120733.1"/>
</dbReference>
<feature type="domain" description="Tryptophan synthase beta chain-like PALP" evidence="3">
    <location>
        <begin position="39"/>
        <end position="378"/>
    </location>
</feature>
<evidence type="ECO:0000256" key="1">
    <source>
        <dbReference type="ARBA" id="ARBA00001933"/>
    </source>
</evidence>
<dbReference type="InterPro" id="IPR010081">
    <property type="entry name" value="DiNH2opropionate_NH3_lyase"/>
</dbReference>
<keyword evidence="4" id="KW-0456">Lyase</keyword>